<evidence type="ECO:0000313" key="3">
    <source>
        <dbReference type="Proteomes" id="UP001271007"/>
    </source>
</evidence>
<gene>
    <name evidence="2" type="ORF">LTR09_004244</name>
</gene>
<comment type="caution">
    <text evidence="2">The sequence shown here is derived from an EMBL/GenBank/DDBJ whole genome shotgun (WGS) entry which is preliminary data.</text>
</comment>
<feature type="compositionally biased region" description="Polar residues" evidence="1">
    <location>
        <begin position="33"/>
        <end position="45"/>
    </location>
</feature>
<dbReference type="Proteomes" id="UP001271007">
    <property type="component" value="Unassembled WGS sequence"/>
</dbReference>
<feature type="region of interest" description="Disordered" evidence="1">
    <location>
        <begin position="1"/>
        <end position="109"/>
    </location>
</feature>
<protein>
    <submittedName>
        <fullName evidence="2">Uncharacterized protein</fullName>
    </submittedName>
</protein>
<feature type="compositionally biased region" description="Basic residues" evidence="1">
    <location>
        <begin position="18"/>
        <end position="31"/>
    </location>
</feature>
<dbReference type="AlphaFoldDB" id="A0AAJ0DPT4"/>
<evidence type="ECO:0000313" key="2">
    <source>
        <dbReference type="EMBL" id="KAK3054515.1"/>
    </source>
</evidence>
<keyword evidence="3" id="KW-1185">Reference proteome</keyword>
<sequence>MDGGILEKRKAEEIKAEVHRRKRERRRRRNSRGSASGEDSMSYQPNAAVMGDGVASGEREGQNSLATPAATQGSSETCDDGQVATEDTQPAHARVTNSPDGLFASSPQAPGYGSDLGILSHLEPLFETTSEFDPNIGNSTWQHEPFFASPIADQSYVFDFGPAPLPRGTPLPGLDELLDPSLFAEPEAQKEMSTDPQLVHYVEQIIPNILPFITQETRETFRTGVLMPQANSKVKSAIDLAHTRRANPLHDNALPDAALSLLQLLLLQIEGGLPEHDTVASLLESVLARCKSIVPGNNSVTRFAASFAAAYDIL</sequence>
<reference evidence="2" key="1">
    <citation type="submission" date="2023-04" db="EMBL/GenBank/DDBJ databases">
        <title>Black Yeasts Isolated from many extreme environments.</title>
        <authorList>
            <person name="Coleine C."/>
            <person name="Stajich J.E."/>
            <person name="Selbmann L."/>
        </authorList>
    </citation>
    <scope>NUCLEOTIDE SEQUENCE</scope>
    <source>
        <strain evidence="2">CCFEE 5312</strain>
    </source>
</reference>
<feature type="compositionally biased region" description="Polar residues" evidence="1">
    <location>
        <begin position="62"/>
        <end position="76"/>
    </location>
</feature>
<proteinExistence type="predicted"/>
<feature type="compositionally biased region" description="Basic and acidic residues" evidence="1">
    <location>
        <begin position="1"/>
        <end position="17"/>
    </location>
</feature>
<organism evidence="2 3">
    <name type="scientific">Extremus antarcticus</name>
    <dbReference type="NCBI Taxonomy" id="702011"/>
    <lineage>
        <taxon>Eukaryota</taxon>
        <taxon>Fungi</taxon>
        <taxon>Dikarya</taxon>
        <taxon>Ascomycota</taxon>
        <taxon>Pezizomycotina</taxon>
        <taxon>Dothideomycetes</taxon>
        <taxon>Dothideomycetidae</taxon>
        <taxon>Mycosphaerellales</taxon>
        <taxon>Extremaceae</taxon>
        <taxon>Extremus</taxon>
    </lineage>
</organism>
<evidence type="ECO:0000256" key="1">
    <source>
        <dbReference type="SAM" id="MobiDB-lite"/>
    </source>
</evidence>
<name>A0AAJ0DPT4_9PEZI</name>
<accession>A0AAJ0DPT4</accession>
<dbReference type="EMBL" id="JAWDJX010000011">
    <property type="protein sequence ID" value="KAK3054515.1"/>
    <property type="molecule type" value="Genomic_DNA"/>
</dbReference>